<dbReference type="EMBL" id="FNPR01000003">
    <property type="protein sequence ID" value="SDY73706.1"/>
    <property type="molecule type" value="Genomic_DNA"/>
</dbReference>
<evidence type="ECO:0000259" key="1">
    <source>
        <dbReference type="Pfam" id="PF00188"/>
    </source>
</evidence>
<dbReference type="SUPFAM" id="SSF55797">
    <property type="entry name" value="PR-1-like"/>
    <property type="match status" value="1"/>
</dbReference>
<dbReference type="OrthoDB" id="419320at2"/>
<dbReference type="AlphaFoldDB" id="A0A1H3MAU2"/>
<dbReference type="InterPro" id="IPR011049">
    <property type="entry name" value="Serralysin-like_metalloprot_C"/>
</dbReference>
<feature type="domain" description="SCP" evidence="1">
    <location>
        <begin position="47"/>
        <end position="147"/>
    </location>
</feature>
<dbReference type="Pfam" id="PF00353">
    <property type="entry name" value="HemolysinCabind"/>
    <property type="match status" value="2"/>
</dbReference>
<dbReference type="Gene3D" id="3.40.33.10">
    <property type="entry name" value="CAP"/>
    <property type="match status" value="1"/>
</dbReference>
<dbReference type="STRING" id="576131.SAMN05444486_103489"/>
<dbReference type="Pfam" id="PF13946">
    <property type="entry name" value="DUF4214"/>
    <property type="match status" value="2"/>
</dbReference>
<dbReference type="CDD" id="cd05379">
    <property type="entry name" value="CAP_bacterial"/>
    <property type="match status" value="1"/>
</dbReference>
<proteinExistence type="predicted"/>
<evidence type="ECO:0000313" key="4">
    <source>
        <dbReference type="Proteomes" id="UP000199026"/>
    </source>
</evidence>
<dbReference type="InterPro" id="IPR035940">
    <property type="entry name" value="CAP_sf"/>
</dbReference>
<dbReference type="Proteomes" id="UP000199026">
    <property type="component" value="Unassembled WGS sequence"/>
</dbReference>
<gene>
    <name evidence="3" type="ORF">SAMN05444486_103489</name>
</gene>
<dbReference type="SUPFAM" id="SSF51120">
    <property type="entry name" value="beta-Roll"/>
    <property type="match status" value="2"/>
</dbReference>
<dbReference type="Gene3D" id="1.10.3130.20">
    <property type="entry name" value="Phycobilisome linker domain"/>
    <property type="match status" value="2"/>
</dbReference>
<evidence type="ECO:0000313" key="3">
    <source>
        <dbReference type="EMBL" id="SDY73706.1"/>
    </source>
</evidence>
<sequence length="736" mass="78677">MALSASEQLLIEMINRARLDPEGEAALFGIDLNQGLSTGTLDGSSRQVLAPNQLLHSAAAAHSLWMLEADVFSHTGADGTTPRDRMSTSGYDFMEGSTSGENIAYRGSTGVIDPEALMEQYHHRDLFLSAGHRVNMLRDIFREVGVAQEVGVFQANGQTFNVGMVTENFALSGDDVFVTGVSYVDTNDDSFYSIGEWLAGVGVAVEGQTTQTQAAGGYAIRLAPANNVTVTFGAISVVLDLSDGNGKLDLVGSRDLLTSVDTVLLEAVGSLRALGIANIDLTGHAGADVLIGNAGDNVLDGGAGADTVRYDFARSQATVAQAADGAIVVTSAQGTDILRNIETVAFADSLIDLVALFGPNVEPWEAAGIAYNGASVVGGGNDDHLYAGGFAAGYAPQESAEMFRLYQAAFGRSPDVEGHRNWTQSIFESEQSLLTVSGKFVTSKEFQKTYGDLSTEAFVDLLYRNVLGREADAEGRINWISFLENPDNTRAQALHGFSESREFQNMTNIASDAFSQARMEANWSDDIFRLYTAALGRAPEKGGFDNWVSALAEGLDFGEAVAGFVGSKEFSNRYAEPDNEGFVDLLYYNVLGRAADVAGKQNWLNWMEQGNSRAAVVEAFAQSREFVNATTPDLKEWVQDQGLQDVVMGGGGSNILAGGALADMFVFHADHKSNNTVLDLEAWDVLRFEGFGYADAEAVLGHFDQSGDSVIFSDQGVNIIFAEIALDAISQDMIVV</sequence>
<reference evidence="3 4" key="1">
    <citation type="submission" date="2016-10" db="EMBL/GenBank/DDBJ databases">
        <authorList>
            <person name="de Groot N.N."/>
        </authorList>
    </citation>
    <scope>NUCLEOTIDE SEQUENCE [LARGE SCALE GENOMIC DNA]</scope>
    <source>
        <strain evidence="3 4">DSM 24677</strain>
    </source>
</reference>
<dbReference type="PRINTS" id="PR00313">
    <property type="entry name" value="CABNDNGRPT"/>
</dbReference>
<protein>
    <recommendedName>
        <fullName evidence="5">Cysteine-rich secretory protein family protein</fullName>
    </recommendedName>
</protein>
<name>A0A1H3MAU2_9RHOB</name>
<dbReference type="InterPro" id="IPR014044">
    <property type="entry name" value="CAP_dom"/>
</dbReference>
<keyword evidence="4" id="KW-1185">Reference proteome</keyword>
<evidence type="ECO:0000259" key="2">
    <source>
        <dbReference type="Pfam" id="PF13946"/>
    </source>
</evidence>
<dbReference type="GeneID" id="78125434"/>
<organism evidence="3 4">
    <name type="scientific">Lentibacter algarum</name>
    <dbReference type="NCBI Taxonomy" id="576131"/>
    <lineage>
        <taxon>Bacteria</taxon>
        <taxon>Pseudomonadati</taxon>
        <taxon>Pseudomonadota</taxon>
        <taxon>Alphaproteobacteria</taxon>
        <taxon>Rhodobacterales</taxon>
        <taxon>Roseobacteraceae</taxon>
        <taxon>Lentibacter</taxon>
    </lineage>
</organism>
<dbReference type="InterPro" id="IPR001343">
    <property type="entry name" value="Hemolysn_Ca-bd"/>
</dbReference>
<accession>A0A1H3MAU2</accession>
<dbReference type="PANTHER" id="PTHR31157">
    <property type="entry name" value="SCP DOMAIN-CONTAINING PROTEIN"/>
    <property type="match status" value="1"/>
</dbReference>
<dbReference type="Pfam" id="PF00188">
    <property type="entry name" value="CAP"/>
    <property type="match status" value="1"/>
</dbReference>
<dbReference type="InterPro" id="IPR038255">
    <property type="entry name" value="PBS_linker_sf"/>
</dbReference>
<feature type="domain" description="DUF4214" evidence="2">
    <location>
        <begin position="439"/>
        <end position="506"/>
    </location>
</feature>
<dbReference type="Gene3D" id="2.150.10.10">
    <property type="entry name" value="Serralysin-like metalloprotease, C-terminal"/>
    <property type="match status" value="1"/>
</dbReference>
<evidence type="ECO:0008006" key="5">
    <source>
        <dbReference type="Google" id="ProtNLM"/>
    </source>
</evidence>
<dbReference type="RefSeq" id="WP_089892983.1">
    <property type="nucleotide sequence ID" value="NZ_FNPR01000003.1"/>
</dbReference>
<dbReference type="InterPro" id="IPR025282">
    <property type="entry name" value="DUF4214"/>
</dbReference>
<dbReference type="PANTHER" id="PTHR31157:SF1">
    <property type="entry name" value="SCP DOMAIN-CONTAINING PROTEIN"/>
    <property type="match status" value="1"/>
</dbReference>
<feature type="domain" description="DUF4214" evidence="2">
    <location>
        <begin position="563"/>
        <end position="628"/>
    </location>
</feature>
<dbReference type="GO" id="GO:0005509">
    <property type="term" value="F:calcium ion binding"/>
    <property type="evidence" value="ECO:0007669"/>
    <property type="project" value="InterPro"/>
</dbReference>